<evidence type="ECO:0000313" key="2">
    <source>
        <dbReference type="Proteomes" id="UP000622653"/>
    </source>
</evidence>
<name>A0A8J7G4V2_9BACL</name>
<sequence length="344" mass="40593">MSKRALRRMPLEKLMDLKIDYAFKQLFGSEKNKEITVVFLNAILQKTGRATIREIVFIDQEVGGQFVEDKQSRLDIVVRTQTGDFINIEMQLSNQNDMVKRTLYYWSRLFSEQLRRGEMYQDLRPTITINICDFTLFSQTDYYHSTYHLYEDTVLKRLHPEDDVLEFHFIEMKKFIQAWHEETLDPWDDLLVRWLLLLGMVDARKQRVYDEIYKELEALAMKDERLMEAFEAWDELSATPEMRMAYTSRLKTILDVESKMRYAMTKGKEEGRAEGIKEGKEQGRKEGRAVGIKEGIEQGAIETNKNIIFNGYRNGLDVAMLSMLTGYSEQEVERIIESFEKETE</sequence>
<dbReference type="NCBIfam" id="TIGR01784">
    <property type="entry name" value="T_den_put_tspse"/>
    <property type="match status" value="1"/>
</dbReference>
<dbReference type="EMBL" id="JADKPV010000003">
    <property type="protein sequence ID" value="MBF4501282.1"/>
    <property type="molecule type" value="Genomic_DNA"/>
</dbReference>
<dbReference type="Proteomes" id="UP000622653">
    <property type="component" value="Unassembled WGS sequence"/>
</dbReference>
<gene>
    <name evidence="1" type="ORF">IRY55_07905</name>
</gene>
<accession>A0A8J7G4V2</accession>
<dbReference type="InterPro" id="IPR010106">
    <property type="entry name" value="RpnA"/>
</dbReference>
<reference evidence="1" key="1">
    <citation type="submission" date="2020-11" db="EMBL/GenBank/DDBJ databases">
        <title>Multidrug resistant novel bacterium Savagea serpentis sp. nov., isolated from the scats of a vine snake (Ahaetulla nasuta).</title>
        <authorList>
            <person name="Venkata Ramana V."/>
            <person name="Vikas Patil S."/>
            <person name="Yogita Lugani V."/>
        </authorList>
    </citation>
    <scope>NUCLEOTIDE SEQUENCE</scope>
    <source>
        <strain evidence="1">SN6</strain>
    </source>
</reference>
<keyword evidence="2" id="KW-1185">Reference proteome</keyword>
<dbReference type="AlphaFoldDB" id="A0A8J7G4V2"/>
<proteinExistence type="predicted"/>
<comment type="caution">
    <text evidence="1">The sequence shown here is derived from an EMBL/GenBank/DDBJ whole genome shotgun (WGS) entry which is preliminary data.</text>
</comment>
<evidence type="ECO:0000313" key="1">
    <source>
        <dbReference type="EMBL" id="MBF4501282.1"/>
    </source>
</evidence>
<dbReference type="PANTHER" id="PTHR41317">
    <property type="entry name" value="PD-(D_E)XK NUCLEASE FAMILY TRANSPOSASE"/>
    <property type="match status" value="1"/>
</dbReference>
<dbReference type="Pfam" id="PF12784">
    <property type="entry name" value="PDDEXK_2"/>
    <property type="match status" value="1"/>
</dbReference>
<dbReference type="RefSeq" id="WP_194562767.1">
    <property type="nucleotide sequence ID" value="NZ_JADKPV010000003.1"/>
</dbReference>
<dbReference type="PANTHER" id="PTHR41317:SF1">
    <property type="entry name" value="PD-(D_E)XK NUCLEASE FAMILY TRANSPOSASE"/>
    <property type="match status" value="1"/>
</dbReference>
<protein>
    <submittedName>
        <fullName evidence="1">Rpn family recombination-promoting nuclease/putative transposase</fullName>
    </submittedName>
</protein>
<organism evidence="1 2">
    <name type="scientific">Savagea serpentis</name>
    <dbReference type="NCBI Taxonomy" id="2785297"/>
    <lineage>
        <taxon>Bacteria</taxon>
        <taxon>Bacillati</taxon>
        <taxon>Bacillota</taxon>
        <taxon>Bacilli</taxon>
        <taxon>Bacillales</taxon>
        <taxon>Caryophanaceae</taxon>
        <taxon>Savagea</taxon>
    </lineage>
</organism>